<organism evidence="2 3">
    <name type="scientific">Aquipluma nitroreducens</name>
    <dbReference type="NCBI Taxonomy" id="2010828"/>
    <lineage>
        <taxon>Bacteria</taxon>
        <taxon>Pseudomonadati</taxon>
        <taxon>Bacteroidota</taxon>
        <taxon>Bacteroidia</taxon>
        <taxon>Marinilabiliales</taxon>
        <taxon>Prolixibacteraceae</taxon>
        <taxon>Aquipluma</taxon>
    </lineage>
</organism>
<keyword evidence="2" id="KW-0540">Nuclease</keyword>
<name>A0A5K7SA39_9BACT</name>
<evidence type="ECO:0000313" key="3">
    <source>
        <dbReference type="Proteomes" id="UP001193389"/>
    </source>
</evidence>
<protein>
    <submittedName>
        <fullName evidence="2">Endonuclease/exonuclease/phosphatase family protein</fullName>
    </submittedName>
</protein>
<keyword evidence="3" id="KW-1185">Reference proteome</keyword>
<dbReference type="InterPro" id="IPR005135">
    <property type="entry name" value="Endo/exonuclease/phosphatase"/>
</dbReference>
<dbReference type="KEGG" id="anf:AQPE_2592"/>
<evidence type="ECO:0000259" key="1">
    <source>
        <dbReference type="Pfam" id="PF03372"/>
    </source>
</evidence>
<proteinExistence type="predicted"/>
<dbReference type="CDD" id="cd09083">
    <property type="entry name" value="EEP-1"/>
    <property type="match status" value="1"/>
</dbReference>
<reference evidence="2" key="1">
    <citation type="journal article" date="2020" name="Int. J. Syst. Evol. Microbiol.">
        <title>Aquipluma nitroreducens gen. nov. sp. nov., a novel facultatively anaerobic bacterium isolated from a freshwater lake.</title>
        <authorList>
            <person name="Watanabe M."/>
            <person name="Kojima H."/>
            <person name="Fukui M."/>
        </authorList>
    </citation>
    <scope>NUCLEOTIDE SEQUENCE</scope>
    <source>
        <strain evidence="2">MeG22</strain>
    </source>
</reference>
<dbReference type="EMBL" id="AP018694">
    <property type="protein sequence ID" value="BBE18430.1"/>
    <property type="molecule type" value="Genomic_DNA"/>
</dbReference>
<evidence type="ECO:0000313" key="2">
    <source>
        <dbReference type="EMBL" id="BBE18430.1"/>
    </source>
</evidence>
<dbReference type="Pfam" id="PF03372">
    <property type="entry name" value="Exo_endo_phos"/>
    <property type="match status" value="1"/>
</dbReference>
<dbReference type="InterPro" id="IPR050410">
    <property type="entry name" value="CCR4/nocturin_mRNA_transcr"/>
</dbReference>
<feature type="domain" description="Endonuclease/exonuclease/phosphatase" evidence="1">
    <location>
        <begin position="37"/>
        <end position="278"/>
    </location>
</feature>
<dbReference type="Proteomes" id="UP001193389">
    <property type="component" value="Chromosome"/>
</dbReference>
<gene>
    <name evidence="2" type="ORF">AQPE_2592</name>
</gene>
<dbReference type="PANTHER" id="PTHR12121:SF36">
    <property type="entry name" value="ENDONUCLEASE_EXONUCLEASE_PHOSPHATASE DOMAIN-CONTAINING PROTEIN"/>
    <property type="match status" value="1"/>
</dbReference>
<dbReference type="PANTHER" id="PTHR12121">
    <property type="entry name" value="CARBON CATABOLITE REPRESSOR PROTEIN 4"/>
    <property type="match status" value="1"/>
</dbReference>
<accession>A0A5K7SA39</accession>
<keyword evidence="2" id="KW-0378">Hydrolase</keyword>
<dbReference type="GO" id="GO:0004519">
    <property type="term" value="F:endonuclease activity"/>
    <property type="evidence" value="ECO:0007669"/>
    <property type="project" value="UniProtKB-KW"/>
</dbReference>
<dbReference type="SUPFAM" id="SSF56219">
    <property type="entry name" value="DNase I-like"/>
    <property type="match status" value="1"/>
</dbReference>
<dbReference type="InterPro" id="IPR036691">
    <property type="entry name" value="Endo/exonu/phosph_ase_sf"/>
</dbReference>
<dbReference type="AlphaFoldDB" id="A0A5K7SA39"/>
<dbReference type="Gene3D" id="3.60.10.10">
    <property type="entry name" value="Endonuclease/exonuclease/phosphatase"/>
    <property type="match status" value="1"/>
</dbReference>
<dbReference type="RefSeq" id="WP_318346768.1">
    <property type="nucleotide sequence ID" value="NZ_AP018694.1"/>
</dbReference>
<keyword evidence="2" id="KW-0255">Endonuclease</keyword>
<dbReference type="GO" id="GO:0000175">
    <property type="term" value="F:3'-5'-RNA exonuclease activity"/>
    <property type="evidence" value="ECO:0007669"/>
    <property type="project" value="TreeGrafter"/>
</dbReference>
<sequence>MKPIIYILSFLLIFPILASAKKYESAKQKNTISFNVMTYNIRMNTSEDGINAWPLRKDKVTGLLKFHQPDIFGVQEALLEQMKDLENGLSDFDHVGVGRDDGKTQGETMAIFFRKSRFEKLADGTFWLSENPEKPGIGWDAACNRTCTWVRLKDKLSKQTFYFFNTHLDHRGKIARVNGSKLLLQKISEINNENLPLILTGDFNSTKKDEPIKIINEVLGDSREKTETAPYGPDGTSGGFDVKLMPRIIDYIFVNNNVRVLRYGILSDSFGLYYPSDHLPVFTEMQIK</sequence>